<dbReference type="Pfam" id="PF08240">
    <property type="entry name" value="ADH_N"/>
    <property type="match status" value="1"/>
</dbReference>
<organism evidence="4 5">
    <name type="scientific">Tetrahymena thermophila (strain SB210)</name>
    <dbReference type="NCBI Taxonomy" id="312017"/>
    <lineage>
        <taxon>Eukaryota</taxon>
        <taxon>Sar</taxon>
        <taxon>Alveolata</taxon>
        <taxon>Ciliophora</taxon>
        <taxon>Intramacronucleata</taxon>
        <taxon>Oligohymenophorea</taxon>
        <taxon>Hymenostomatida</taxon>
        <taxon>Tetrahymenina</taxon>
        <taxon>Tetrahymenidae</taxon>
        <taxon>Tetrahymena</taxon>
    </lineage>
</organism>
<keyword evidence="2" id="KW-0560">Oxidoreductase</keyword>
<dbReference type="OMA" id="ELAGHIW"/>
<evidence type="ECO:0000313" key="5">
    <source>
        <dbReference type="Proteomes" id="UP000009168"/>
    </source>
</evidence>
<evidence type="ECO:0000256" key="1">
    <source>
        <dbReference type="ARBA" id="ARBA00022857"/>
    </source>
</evidence>
<reference evidence="5" key="1">
    <citation type="journal article" date="2006" name="PLoS Biol.">
        <title>Macronuclear genome sequence of the ciliate Tetrahymena thermophila, a model eukaryote.</title>
        <authorList>
            <person name="Eisen J.A."/>
            <person name="Coyne R.S."/>
            <person name="Wu M."/>
            <person name="Wu D."/>
            <person name="Thiagarajan M."/>
            <person name="Wortman J.R."/>
            <person name="Badger J.H."/>
            <person name="Ren Q."/>
            <person name="Amedeo P."/>
            <person name="Jones K.M."/>
            <person name="Tallon L.J."/>
            <person name="Delcher A.L."/>
            <person name="Salzberg S.L."/>
            <person name="Silva J.C."/>
            <person name="Haas B.J."/>
            <person name="Majoros W.H."/>
            <person name="Farzad M."/>
            <person name="Carlton J.M."/>
            <person name="Smith R.K. Jr."/>
            <person name="Garg J."/>
            <person name="Pearlman R.E."/>
            <person name="Karrer K.M."/>
            <person name="Sun L."/>
            <person name="Manning G."/>
            <person name="Elde N.C."/>
            <person name="Turkewitz A.P."/>
            <person name="Asai D.J."/>
            <person name="Wilkes D.E."/>
            <person name="Wang Y."/>
            <person name="Cai H."/>
            <person name="Collins K."/>
            <person name="Stewart B.A."/>
            <person name="Lee S.R."/>
            <person name="Wilamowska K."/>
            <person name="Weinberg Z."/>
            <person name="Ruzzo W.L."/>
            <person name="Wloga D."/>
            <person name="Gaertig J."/>
            <person name="Frankel J."/>
            <person name="Tsao C.-C."/>
            <person name="Gorovsky M.A."/>
            <person name="Keeling P.J."/>
            <person name="Waller R.F."/>
            <person name="Patron N.J."/>
            <person name="Cherry J.M."/>
            <person name="Stover N.A."/>
            <person name="Krieger C.J."/>
            <person name="del Toro C."/>
            <person name="Ryder H.F."/>
            <person name="Williamson S.C."/>
            <person name="Barbeau R.A."/>
            <person name="Hamilton E.P."/>
            <person name="Orias E."/>
        </authorList>
    </citation>
    <scope>NUCLEOTIDE SEQUENCE [LARGE SCALE GENOMIC DNA]</scope>
    <source>
        <strain evidence="5">SB210</strain>
    </source>
</reference>
<dbReference type="SMART" id="SM00829">
    <property type="entry name" value="PKS_ER"/>
    <property type="match status" value="1"/>
</dbReference>
<dbReference type="InterPro" id="IPR036291">
    <property type="entry name" value="NAD(P)-bd_dom_sf"/>
</dbReference>
<keyword evidence="1" id="KW-0521">NADP</keyword>
<evidence type="ECO:0000259" key="3">
    <source>
        <dbReference type="SMART" id="SM00829"/>
    </source>
</evidence>
<dbReference type="RefSeq" id="XP_001011148.1">
    <property type="nucleotide sequence ID" value="XM_001011148.1"/>
</dbReference>
<dbReference type="GeneID" id="7826673"/>
<dbReference type="PANTHER" id="PTHR48106:SF18">
    <property type="entry name" value="QUINONE OXIDOREDUCTASE PIG3"/>
    <property type="match status" value="1"/>
</dbReference>
<dbReference type="InParanoid" id="I7M0T4"/>
<dbReference type="AlphaFoldDB" id="I7M0T4"/>
<dbReference type="InterPro" id="IPR013149">
    <property type="entry name" value="ADH-like_C"/>
</dbReference>
<dbReference type="KEGG" id="tet:TTHERM_00145080"/>
<dbReference type="OrthoDB" id="7482721at2759"/>
<dbReference type="PANTHER" id="PTHR48106">
    <property type="entry name" value="QUINONE OXIDOREDUCTASE PIG3-RELATED"/>
    <property type="match status" value="1"/>
</dbReference>
<dbReference type="GO" id="GO:0070402">
    <property type="term" value="F:NADPH binding"/>
    <property type="evidence" value="ECO:0007669"/>
    <property type="project" value="TreeGrafter"/>
</dbReference>
<dbReference type="Proteomes" id="UP000009168">
    <property type="component" value="Unassembled WGS sequence"/>
</dbReference>
<dbReference type="InterPro" id="IPR013154">
    <property type="entry name" value="ADH-like_N"/>
</dbReference>
<dbReference type="CDD" id="cd08291">
    <property type="entry name" value="ETR_like_1"/>
    <property type="match status" value="1"/>
</dbReference>
<evidence type="ECO:0000256" key="2">
    <source>
        <dbReference type="ARBA" id="ARBA00023002"/>
    </source>
</evidence>
<name>I7M0T4_TETTS</name>
<dbReference type="Gene3D" id="3.40.50.720">
    <property type="entry name" value="NAD(P)-binding Rossmann-like Domain"/>
    <property type="match status" value="1"/>
</dbReference>
<dbReference type="Pfam" id="PF00107">
    <property type="entry name" value="ADH_zinc_N"/>
    <property type="match status" value="1"/>
</dbReference>
<dbReference type="eggNOG" id="KOG0025">
    <property type="taxonomic scope" value="Eukaryota"/>
</dbReference>
<feature type="domain" description="Enoyl reductase (ER)" evidence="3">
    <location>
        <begin position="15"/>
        <end position="327"/>
    </location>
</feature>
<dbReference type="EMBL" id="GG662793">
    <property type="protein sequence ID" value="EAR90903.1"/>
    <property type="molecule type" value="Genomic_DNA"/>
</dbReference>
<dbReference type="HOGENOM" id="CLU_026673_17_2_1"/>
<dbReference type="SUPFAM" id="SSF50129">
    <property type="entry name" value="GroES-like"/>
    <property type="match status" value="1"/>
</dbReference>
<sequence length="332" mass="36062">MENQKMKALVLEEFGQPLVLKEIDIPQPNQGEVLVRVESTPINPSDASFMKGSYSSSRKAPCVPGFEGSGVVVKSGGGEVADSLLNKRVAFTAGGQNGTFAQYATANANFVLPIEDDVTFNQAASSFVNPLTVIAMLETVQQANAKAVVQSAAASALGRMMVRYFKQHGIEVINIVRRPEQIQILKNEGANIVLNSNQEDFLPTLKAHAIELNATVFFDAVAGPLTGQVLSSMPNGSTAYVYGALSLQEASISPTQLIFRDQSIKGLWLTKWLTTISKEQLKTAILKLQKLIKTELRTEIAQECSLQEGSQAVRQYIKNMSSGKILFKPQLQ</sequence>
<evidence type="ECO:0000313" key="4">
    <source>
        <dbReference type="EMBL" id="EAR90903.1"/>
    </source>
</evidence>
<gene>
    <name evidence="4" type="ORF">TTHERM_00145080</name>
</gene>
<protein>
    <submittedName>
        <fullName evidence="4">Zinc-binding dehydrogenase family oxidoreductase</fullName>
    </submittedName>
</protein>
<dbReference type="InterPro" id="IPR011032">
    <property type="entry name" value="GroES-like_sf"/>
</dbReference>
<keyword evidence="5" id="KW-1185">Reference proteome</keyword>
<dbReference type="InterPro" id="IPR020843">
    <property type="entry name" value="ER"/>
</dbReference>
<dbReference type="STRING" id="312017.I7M0T4"/>
<dbReference type="Gene3D" id="3.90.180.10">
    <property type="entry name" value="Medium-chain alcohol dehydrogenases, catalytic domain"/>
    <property type="match status" value="1"/>
</dbReference>
<dbReference type="GO" id="GO:0016651">
    <property type="term" value="F:oxidoreductase activity, acting on NAD(P)H"/>
    <property type="evidence" value="ECO:0007669"/>
    <property type="project" value="TreeGrafter"/>
</dbReference>
<proteinExistence type="predicted"/>
<dbReference type="SUPFAM" id="SSF51735">
    <property type="entry name" value="NAD(P)-binding Rossmann-fold domains"/>
    <property type="match status" value="1"/>
</dbReference>
<accession>I7M0T4</accession>